<sequence>MSLWLGKTVKHDVLNSFGLLVLQGGTVLTERSLQLLEKHRIDPAELSYAEPSLLSTVGDSPYDQLFRETIMSSEELFDYAKRTNKVPLSEFQKRIVPGIHEVSLNPDLFQLFRDIRGKDTYTYEHNIAVGVLANMIGMWLQLPEADIQHLALAATLHDVGKVNIPDEILQKPGKLTEEEYKLIQKHTIFGYDILKNTEGTSHRTALVALQHHEREDGKGYPFGIRGDKIDFFAKIVAIVDIFHAMSSRRPYHEPLPFQQVIDRMKSGSFGELQPNIVHMFMRRLAASIIGNQVKLSDGRIGEIIYLSPNEDEMKPIVKVEGEFVDLKVVRHLHIVDVYGSQTSAKGIVYETECGTWFGEDDLMEVIDWFAEREPLFQGLNGRQYSYLRQLLLDYLLGSPTREVPQVVLESMSYERRIEMLDNVRKERLQDYAG</sequence>
<evidence type="ECO:0000259" key="1">
    <source>
        <dbReference type="PROSITE" id="PS51832"/>
    </source>
</evidence>
<dbReference type="EMBL" id="JBHLWN010000012">
    <property type="protein sequence ID" value="MFC0211116.1"/>
    <property type="molecule type" value="Genomic_DNA"/>
</dbReference>
<dbReference type="SMART" id="SM00471">
    <property type="entry name" value="HDc"/>
    <property type="match status" value="1"/>
</dbReference>
<keyword evidence="3" id="KW-1185">Reference proteome</keyword>
<name>A0ABV6DEP4_9BACL</name>
<feature type="domain" description="HD-GYP" evidence="1">
    <location>
        <begin position="100"/>
        <end position="296"/>
    </location>
</feature>
<dbReference type="Proteomes" id="UP001589776">
    <property type="component" value="Unassembled WGS sequence"/>
</dbReference>
<dbReference type="PANTHER" id="PTHR43155">
    <property type="entry name" value="CYCLIC DI-GMP PHOSPHODIESTERASE PA4108-RELATED"/>
    <property type="match status" value="1"/>
</dbReference>
<dbReference type="CDD" id="cd00077">
    <property type="entry name" value="HDc"/>
    <property type="match status" value="1"/>
</dbReference>
<dbReference type="PANTHER" id="PTHR43155:SF2">
    <property type="entry name" value="CYCLIC DI-GMP PHOSPHODIESTERASE PA4108"/>
    <property type="match status" value="1"/>
</dbReference>
<proteinExistence type="predicted"/>
<dbReference type="EC" id="3.1.4.-" evidence="2"/>
<dbReference type="Pfam" id="PF13487">
    <property type="entry name" value="HD_5"/>
    <property type="match status" value="1"/>
</dbReference>
<protein>
    <submittedName>
        <fullName evidence="2">HD-GYP domain-containing protein</fullName>
        <ecNumber evidence="2">3.1.4.-</ecNumber>
    </submittedName>
</protein>
<dbReference type="PROSITE" id="PS51832">
    <property type="entry name" value="HD_GYP"/>
    <property type="match status" value="1"/>
</dbReference>
<reference evidence="2 3" key="1">
    <citation type="submission" date="2024-09" db="EMBL/GenBank/DDBJ databases">
        <authorList>
            <person name="Sun Q."/>
            <person name="Mori K."/>
        </authorList>
    </citation>
    <scope>NUCLEOTIDE SEQUENCE [LARGE SCALE GENOMIC DNA]</scope>
    <source>
        <strain evidence="2 3">CCM 7759</strain>
    </source>
</reference>
<dbReference type="RefSeq" id="WP_377467904.1">
    <property type="nucleotide sequence ID" value="NZ_JBHLWN010000012.1"/>
</dbReference>
<evidence type="ECO:0000313" key="3">
    <source>
        <dbReference type="Proteomes" id="UP001589776"/>
    </source>
</evidence>
<gene>
    <name evidence="2" type="ORF">ACFFK0_01420</name>
</gene>
<comment type="caution">
    <text evidence="2">The sequence shown here is derived from an EMBL/GenBank/DDBJ whole genome shotgun (WGS) entry which is preliminary data.</text>
</comment>
<keyword evidence="2" id="KW-0378">Hydrolase</keyword>
<dbReference type="InterPro" id="IPR037522">
    <property type="entry name" value="HD_GYP_dom"/>
</dbReference>
<dbReference type="GO" id="GO:0016787">
    <property type="term" value="F:hydrolase activity"/>
    <property type="evidence" value="ECO:0007669"/>
    <property type="project" value="UniProtKB-KW"/>
</dbReference>
<evidence type="ECO:0000313" key="2">
    <source>
        <dbReference type="EMBL" id="MFC0211116.1"/>
    </source>
</evidence>
<organism evidence="2 3">
    <name type="scientific">Paenibacillus chartarius</name>
    <dbReference type="NCBI Taxonomy" id="747481"/>
    <lineage>
        <taxon>Bacteria</taxon>
        <taxon>Bacillati</taxon>
        <taxon>Bacillota</taxon>
        <taxon>Bacilli</taxon>
        <taxon>Bacillales</taxon>
        <taxon>Paenibacillaceae</taxon>
        <taxon>Paenibacillus</taxon>
    </lineage>
</organism>
<dbReference type="Gene3D" id="1.10.3210.10">
    <property type="entry name" value="Hypothetical protein af1432"/>
    <property type="match status" value="1"/>
</dbReference>
<accession>A0ABV6DEP4</accession>
<dbReference type="SUPFAM" id="SSF109604">
    <property type="entry name" value="HD-domain/PDEase-like"/>
    <property type="match status" value="1"/>
</dbReference>
<dbReference type="InterPro" id="IPR003607">
    <property type="entry name" value="HD/PDEase_dom"/>
</dbReference>